<proteinExistence type="predicted"/>
<dbReference type="Proteomes" id="UP000053669">
    <property type="component" value="Unassembled WGS sequence"/>
</dbReference>
<accession>A0A124I0R8</accession>
<feature type="signal peptide" evidence="1">
    <location>
        <begin position="1"/>
        <end position="40"/>
    </location>
</feature>
<evidence type="ECO:0000313" key="3">
    <source>
        <dbReference type="Proteomes" id="UP000053669"/>
    </source>
</evidence>
<dbReference type="AlphaFoldDB" id="A0A124I0R8"/>
<evidence type="ECO:0000256" key="1">
    <source>
        <dbReference type="SAM" id="SignalP"/>
    </source>
</evidence>
<comment type="caution">
    <text evidence="2">The sequence shown here is derived from an EMBL/GenBank/DDBJ whole genome shotgun (WGS) entry which is preliminary data.</text>
</comment>
<feature type="chain" id="PRO_5007173937" evidence="1">
    <location>
        <begin position="41"/>
        <end position="164"/>
    </location>
</feature>
<organism evidence="2 3">
    <name type="scientific">Streptomyces canus</name>
    <dbReference type="NCBI Taxonomy" id="58343"/>
    <lineage>
        <taxon>Bacteria</taxon>
        <taxon>Bacillati</taxon>
        <taxon>Actinomycetota</taxon>
        <taxon>Actinomycetes</taxon>
        <taxon>Kitasatosporales</taxon>
        <taxon>Streptomycetaceae</taxon>
        <taxon>Streptomyces</taxon>
        <taxon>Streptomyces aurantiacus group</taxon>
    </lineage>
</organism>
<protein>
    <submittedName>
        <fullName evidence="2">Uncharacterized protein</fullName>
    </submittedName>
</protein>
<name>A0A124I0R8_9ACTN</name>
<evidence type="ECO:0000313" key="2">
    <source>
        <dbReference type="EMBL" id="KUN74669.1"/>
    </source>
</evidence>
<keyword evidence="1" id="KW-0732">Signal</keyword>
<sequence length="164" mass="16936">MVPLRAIRGEGSRIVHVRRIGAVLSAVALAVLAVPANAHAAAVACGGGVSTGRVAVNGCISAERGKEGRIYTREITAYVKARNTGPRAVNVAYEAFFRVVDGGHWVKLGSGRTYVPAGGTVEPTEVGSSTRVCGPVKVEIRVHARADGGVWSGWSTAGTAQCQT</sequence>
<reference evidence="2 3" key="1">
    <citation type="submission" date="2015-10" db="EMBL/GenBank/DDBJ databases">
        <title>Draft genome sequence of Streptomyces canus DSM 40017, type strain for the species Streptomyces canus.</title>
        <authorList>
            <person name="Ruckert C."/>
            <person name="Winkler A."/>
            <person name="Kalinowski J."/>
            <person name="Kampfer P."/>
            <person name="Glaeser S."/>
        </authorList>
    </citation>
    <scope>NUCLEOTIDE SEQUENCE [LARGE SCALE GENOMIC DNA]</scope>
    <source>
        <strain evidence="2 3">DSM 40017</strain>
    </source>
</reference>
<gene>
    <name evidence="2" type="ORF">AQJ46_03830</name>
</gene>
<dbReference type="EMBL" id="LMWU01000001">
    <property type="protein sequence ID" value="KUN74669.1"/>
    <property type="molecule type" value="Genomic_DNA"/>
</dbReference>